<comment type="caution">
    <text evidence="2">The sequence shown here is derived from an EMBL/GenBank/DDBJ whole genome shotgun (WGS) entry which is preliminary data.</text>
</comment>
<evidence type="ECO:0000313" key="2">
    <source>
        <dbReference type="EMBL" id="MBE8714884.1"/>
    </source>
</evidence>
<evidence type="ECO:0000313" key="3">
    <source>
        <dbReference type="Proteomes" id="UP000616201"/>
    </source>
</evidence>
<keyword evidence="1" id="KW-1133">Transmembrane helix</keyword>
<dbReference type="Proteomes" id="UP000616201">
    <property type="component" value="Unassembled WGS sequence"/>
</dbReference>
<keyword evidence="1" id="KW-0472">Membrane</keyword>
<name>A0A928YRE0_9SPHI</name>
<gene>
    <name evidence="2" type="ORF">C4F49_14470</name>
</gene>
<keyword evidence="3" id="KW-1185">Reference proteome</keyword>
<accession>A0A928YRE0</accession>
<evidence type="ECO:0000256" key="1">
    <source>
        <dbReference type="SAM" id="Phobius"/>
    </source>
</evidence>
<protein>
    <submittedName>
        <fullName evidence="2">Uncharacterized protein</fullName>
    </submittedName>
</protein>
<sequence length="253" mass="28676">MFVALGNKQPFMVINITNKQLIMKSYILLLPLIVLSFFMSCSKDDEQSIAYWSELSSEKTKEIENLVASVSCTNINDFEILGAGINYTYYFAVHPSIKARFETLKDELNYYDKKVTETAMRQGIVLDYMASYPPIEKACENGKVKLTYAEDLSIEEVNNALVGRYDALINFYNDIPCTDASQWSVDYVQQLCNYEGFAIHKTIRTNEATLLVGAYNSLILRKRNLESTICLFESPVIKPTVGCKDGKPVIVNQ</sequence>
<dbReference type="EMBL" id="PRDK01000009">
    <property type="protein sequence ID" value="MBE8714884.1"/>
    <property type="molecule type" value="Genomic_DNA"/>
</dbReference>
<reference evidence="2" key="1">
    <citation type="submission" date="2018-02" db="EMBL/GenBank/DDBJ databases">
        <authorList>
            <person name="Vasarhelyi B.M."/>
            <person name="Deshmukh S."/>
            <person name="Balint B."/>
            <person name="Kukolya J."/>
        </authorList>
    </citation>
    <scope>NUCLEOTIDE SEQUENCE</scope>
    <source>
        <strain evidence="2">KB22</strain>
    </source>
</reference>
<feature type="transmembrane region" description="Helical" evidence="1">
    <location>
        <begin position="21"/>
        <end position="39"/>
    </location>
</feature>
<organism evidence="2 3">
    <name type="scientific">Sphingobacterium hungaricum</name>
    <dbReference type="NCBI Taxonomy" id="2082723"/>
    <lineage>
        <taxon>Bacteria</taxon>
        <taxon>Pseudomonadati</taxon>
        <taxon>Bacteroidota</taxon>
        <taxon>Sphingobacteriia</taxon>
        <taxon>Sphingobacteriales</taxon>
        <taxon>Sphingobacteriaceae</taxon>
        <taxon>Sphingobacterium</taxon>
    </lineage>
</organism>
<keyword evidence="1" id="KW-0812">Transmembrane</keyword>
<dbReference type="AlphaFoldDB" id="A0A928YRE0"/>
<proteinExistence type="predicted"/>